<dbReference type="EMBL" id="JBEYBN010000014">
    <property type="protein sequence ID" value="MEU2267267.1"/>
    <property type="molecule type" value="Genomic_DNA"/>
</dbReference>
<dbReference type="Proteomes" id="UP001550603">
    <property type="component" value="Unassembled WGS sequence"/>
</dbReference>
<organism evidence="1 2">
    <name type="scientific">Streptomyces olindensis</name>
    <dbReference type="NCBI Taxonomy" id="358823"/>
    <lineage>
        <taxon>Bacteria</taxon>
        <taxon>Bacillati</taxon>
        <taxon>Actinomycetota</taxon>
        <taxon>Actinomycetes</taxon>
        <taxon>Kitasatosporales</taxon>
        <taxon>Streptomycetaceae</taxon>
        <taxon>Streptomyces</taxon>
    </lineage>
</organism>
<gene>
    <name evidence="1" type="ORF">ABZ568_12760</name>
</gene>
<dbReference type="RefSeq" id="WP_359788241.1">
    <property type="nucleotide sequence ID" value="NZ_JBEYBN010000014.1"/>
</dbReference>
<reference evidence="1 2" key="1">
    <citation type="submission" date="2024-06" db="EMBL/GenBank/DDBJ databases">
        <title>The Natural Products Discovery Center: Release of the First 8490 Sequenced Strains for Exploring Actinobacteria Biosynthetic Diversity.</title>
        <authorList>
            <person name="Kalkreuter E."/>
            <person name="Kautsar S.A."/>
            <person name="Yang D."/>
            <person name="Bader C.D."/>
            <person name="Teijaro C.N."/>
            <person name="Fluegel L."/>
            <person name="Davis C.M."/>
            <person name="Simpson J.R."/>
            <person name="Lauterbach L."/>
            <person name="Steele A.D."/>
            <person name="Gui C."/>
            <person name="Meng S."/>
            <person name="Li G."/>
            <person name="Viehrig K."/>
            <person name="Ye F."/>
            <person name="Su P."/>
            <person name="Kiefer A.F."/>
            <person name="Nichols A."/>
            <person name="Cepeda A.J."/>
            <person name="Yan W."/>
            <person name="Fan B."/>
            <person name="Jiang Y."/>
            <person name="Adhikari A."/>
            <person name="Zheng C.-J."/>
            <person name="Schuster L."/>
            <person name="Cowan T.M."/>
            <person name="Smanski M.J."/>
            <person name="Chevrette M.G."/>
            <person name="De Carvalho L.P.S."/>
            <person name="Shen B."/>
        </authorList>
    </citation>
    <scope>NUCLEOTIDE SEQUENCE [LARGE SCALE GENOMIC DNA]</scope>
    <source>
        <strain evidence="1 2">NPDC019583</strain>
    </source>
</reference>
<evidence type="ECO:0000313" key="2">
    <source>
        <dbReference type="Proteomes" id="UP001550603"/>
    </source>
</evidence>
<keyword evidence="2" id="KW-1185">Reference proteome</keyword>
<name>A0ABV2XTD8_9ACTN</name>
<comment type="caution">
    <text evidence="1">The sequence shown here is derived from an EMBL/GenBank/DDBJ whole genome shotgun (WGS) entry which is preliminary data.</text>
</comment>
<evidence type="ECO:0000313" key="1">
    <source>
        <dbReference type="EMBL" id="MEU2267267.1"/>
    </source>
</evidence>
<proteinExistence type="predicted"/>
<protein>
    <submittedName>
        <fullName evidence="1">Uncharacterized protein</fullName>
    </submittedName>
</protein>
<sequence length="79" mass="9325">MRTGTEFHWEPRRPWTRLRELPPDLRYVRTRHTTFREALWLPPGVLVIECESSAGPVRLWARVEQAAQVVEMIRRTGTA</sequence>
<accession>A0ABV2XTD8</accession>